<dbReference type="GO" id="GO:0003997">
    <property type="term" value="F:acyl-CoA oxidase activity"/>
    <property type="evidence" value="ECO:0007669"/>
    <property type="project" value="InterPro"/>
</dbReference>
<dbReference type="AlphaFoldDB" id="A0A8S9QKH8"/>
<accession>A0A8S9QKH8</accession>
<dbReference type="InterPro" id="IPR036250">
    <property type="entry name" value="AcylCo_DH-like_C"/>
</dbReference>
<dbReference type="SUPFAM" id="SSF47203">
    <property type="entry name" value="Acyl-CoA dehydrogenase C-terminal domain-like"/>
    <property type="match status" value="1"/>
</dbReference>
<feature type="domain" description="Acyl-CoA oxidase C-terminal" evidence="1">
    <location>
        <begin position="39"/>
        <end position="65"/>
    </location>
</feature>
<comment type="caution">
    <text evidence="2">The sequence shown here is derived from an EMBL/GenBank/DDBJ whole genome shotgun (WGS) entry which is preliminary data.</text>
</comment>
<dbReference type="EMBL" id="QGKX02000996">
    <property type="protein sequence ID" value="KAF3553606.1"/>
    <property type="molecule type" value="Genomic_DNA"/>
</dbReference>
<evidence type="ECO:0000313" key="2">
    <source>
        <dbReference type="EMBL" id="KAF3553606.1"/>
    </source>
</evidence>
<dbReference type="InterPro" id="IPR002655">
    <property type="entry name" value="Acyl-CoA_oxidase_C"/>
</dbReference>
<evidence type="ECO:0000313" key="3">
    <source>
        <dbReference type="Proteomes" id="UP000712600"/>
    </source>
</evidence>
<dbReference type="GO" id="GO:0005777">
    <property type="term" value="C:peroxisome"/>
    <property type="evidence" value="ECO:0007669"/>
    <property type="project" value="InterPro"/>
</dbReference>
<organism evidence="2 3">
    <name type="scientific">Brassica cretica</name>
    <name type="common">Mustard</name>
    <dbReference type="NCBI Taxonomy" id="69181"/>
    <lineage>
        <taxon>Eukaryota</taxon>
        <taxon>Viridiplantae</taxon>
        <taxon>Streptophyta</taxon>
        <taxon>Embryophyta</taxon>
        <taxon>Tracheophyta</taxon>
        <taxon>Spermatophyta</taxon>
        <taxon>Magnoliopsida</taxon>
        <taxon>eudicotyledons</taxon>
        <taxon>Gunneridae</taxon>
        <taxon>Pentapetalae</taxon>
        <taxon>rosids</taxon>
        <taxon>malvids</taxon>
        <taxon>Brassicales</taxon>
        <taxon>Brassicaceae</taxon>
        <taxon>Brassiceae</taxon>
        <taxon>Brassica</taxon>
    </lineage>
</organism>
<gene>
    <name evidence="2" type="ORF">F2Q69_00017389</name>
</gene>
<reference evidence="2" key="1">
    <citation type="submission" date="2019-12" db="EMBL/GenBank/DDBJ databases">
        <title>Genome sequencing and annotation of Brassica cretica.</title>
        <authorList>
            <person name="Studholme D.J."/>
            <person name="Sarris P."/>
        </authorList>
    </citation>
    <scope>NUCLEOTIDE SEQUENCE</scope>
    <source>
        <strain evidence="2">PFS-109/04</strain>
        <tissue evidence="2">Leaf</tissue>
    </source>
</reference>
<name>A0A8S9QKH8_BRACR</name>
<evidence type="ECO:0000259" key="1">
    <source>
        <dbReference type="Pfam" id="PF01756"/>
    </source>
</evidence>
<protein>
    <recommendedName>
        <fullName evidence="1">Acyl-CoA oxidase C-terminal domain-containing protein</fullName>
    </recommendedName>
</protein>
<dbReference type="Proteomes" id="UP000712600">
    <property type="component" value="Unassembled WGS sequence"/>
</dbReference>
<dbReference type="GO" id="GO:0006635">
    <property type="term" value="P:fatty acid beta-oxidation"/>
    <property type="evidence" value="ECO:0007669"/>
    <property type="project" value="InterPro"/>
</dbReference>
<sequence length="70" mass="7767">MSEESMHSISFTNTSAISLAQITRQPPASVTLSSSTKRTLVDAFDYTDHYIGSEMSRYDGNVYLNCSSKH</sequence>
<proteinExistence type="predicted"/>
<dbReference type="Pfam" id="PF01756">
    <property type="entry name" value="ACOX"/>
    <property type="match status" value="1"/>
</dbReference>